<feature type="domain" description="Methyltransferase type 11" evidence="4">
    <location>
        <begin position="93"/>
        <end position="192"/>
    </location>
</feature>
<evidence type="ECO:0000313" key="5">
    <source>
        <dbReference type="EMBL" id="KAK4526585.1"/>
    </source>
</evidence>
<dbReference type="SUPFAM" id="SSF53335">
    <property type="entry name" value="S-adenosyl-L-methionine-dependent methyltransferases"/>
    <property type="match status" value="1"/>
</dbReference>
<dbReference type="InterPro" id="IPR013216">
    <property type="entry name" value="Methyltransf_11"/>
</dbReference>
<dbReference type="PANTHER" id="PTHR45036">
    <property type="entry name" value="METHYLTRANSFERASE LIKE 7B"/>
    <property type="match status" value="1"/>
</dbReference>
<evidence type="ECO:0000313" key="6">
    <source>
        <dbReference type="Proteomes" id="UP001300502"/>
    </source>
</evidence>
<gene>
    <name evidence="5" type="ORF">GAYE_SCF25G4501</name>
</gene>
<proteinExistence type="predicted"/>
<sequence length="258" mass="29936">MLAFHSWNCQVRAQVKRTCVTCCMKVSRRKWISNCVLSLSILNFLQRPLWAQVTYDKYAKNYDLLETSSWNQLFQLDALRRQLLSFVSGGRVLEVAIGTGLNLVYYPWQSIEQFRGIDTSSNMLQQTRNKLESLSKYYNMNWELINAPVTRLPFPDDYFDHVVDTFSLCVFDNPDLALKEMKRVCKKGGTILLLEHSSSPYRLVREYQRYTGKLVAKLAKGCDWSLPLQELLKKVDFSCVIYEKYALLGTVSLHVVSK</sequence>
<reference evidence="5 6" key="1">
    <citation type="submission" date="2022-07" db="EMBL/GenBank/DDBJ databases">
        <title>Genome-wide signatures of adaptation to extreme environments.</title>
        <authorList>
            <person name="Cho C.H."/>
            <person name="Yoon H.S."/>
        </authorList>
    </citation>
    <scope>NUCLEOTIDE SEQUENCE [LARGE SCALE GENOMIC DNA]</scope>
    <source>
        <strain evidence="5 6">108.79 E11</strain>
    </source>
</reference>
<keyword evidence="1" id="KW-0489">Methyltransferase</keyword>
<comment type="caution">
    <text evidence="5">The sequence shown here is derived from an EMBL/GenBank/DDBJ whole genome shotgun (WGS) entry which is preliminary data.</text>
</comment>
<dbReference type="InterPro" id="IPR052356">
    <property type="entry name" value="Thiol_S-MT"/>
</dbReference>
<evidence type="ECO:0000256" key="3">
    <source>
        <dbReference type="ARBA" id="ARBA00022691"/>
    </source>
</evidence>
<keyword evidence="6" id="KW-1185">Reference proteome</keyword>
<dbReference type="CDD" id="cd02440">
    <property type="entry name" value="AdoMet_MTases"/>
    <property type="match status" value="1"/>
</dbReference>
<evidence type="ECO:0000256" key="1">
    <source>
        <dbReference type="ARBA" id="ARBA00022603"/>
    </source>
</evidence>
<dbReference type="InterPro" id="IPR029063">
    <property type="entry name" value="SAM-dependent_MTases_sf"/>
</dbReference>
<dbReference type="Pfam" id="PF08241">
    <property type="entry name" value="Methyltransf_11"/>
    <property type="match status" value="1"/>
</dbReference>
<dbReference type="EMBL" id="JANCYU010000041">
    <property type="protein sequence ID" value="KAK4526585.1"/>
    <property type="molecule type" value="Genomic_DNA"/>
</dbReference>
<keyword evidence="3" id="KW-0949">S-adenosyl-L-methionine</keyword>
<dbReference type="Gene3D" id="3.40.50.150">
    <property type="entry name" value="Vaccinia Virus protein VP39"/>
    <property type="match status" value="1"/>
</dbReference>
<keyword evidence="2" id="KW-0808">Transferase</keyword>
<dbReference type="InterPro" id="IPR023576">
    <property type="entry name" value="UbiE/COQ5_MeTrFase_CS"/>
</dbReference>
<name>A0AAV9IGJ8_9RHOD</name>
<dbReference type="Proteomes" id="UP001300502">
    <property type="component" value="Unassembled WGS sequence"/>
</dbReference>
<evidence type="ECO:0000259" key="4">
    <source>
        <dbReference type="Pfam" id="PF08241"/>
    </source>
</evidence>
<dbReference type="AlphaFoldDB" id="A0AAV9IGJ8"/>
<organism evidence="5 6">
    <name type="scientific">Galdieria yellowstonensis</name>
    <dbReference type="NCBI Taxonomy" id="3028027"/>
    <lineage>
        <taxon>Eukaryota</taxon>
        <taxon>Rhodophyta</taxon>
        <taxon>Bangiophyceae</taxon>
        <taxon>Galdieriales</taxon>
        <taxon>Galdieriaceae</taxon>
        <taxon>Galdieria</taxon>
    </lineage>
</organism>
<dbReference type="GO" id="GO:0008757">
    <property type="term" value="F:S-adenosylmethionine-dependent methyltransferase activity"/>
    <property type="evidence" value="ECO:0007669"/>
    <property type="project" value="InterPro"/>
</dbReference>
<evidence type="ECO:0000256" key="2">
    <source>
        <dbReference type="ARBA" id="ARBA00022679"/>
    </source>
</evidence>
<dbReference type="PROSITE" id="PS01184">
    <property type="entry name" value="UBIE_2"/>
    <property type="match status" value="1"/>
</dbReference>
<accession>A0AAV9IGJ8</accession>
<dbReference type="GO" id="GO:0032259">
    <property type="term" value="P:methylation"/>
    <property type="evidence" value="ECO:0007669"/>
    <property type="project" value="UniProtKB-KW"/>
</dbReference>
<protein>
    <recommendedName>
        <fullName evidence="4">Methyltransferase type 11 domain-containing protein</fullName>
    </recommendedName>
</protein>
<dbReference type="PANTHER" id="PTHR45036:SF1">
    <property type="entry name" value="METHYLTRANSFERASE LIKE 7A"/>
    <property type="match status" value="1"/>
</dbReference>